<keyword evidence="1" id="KW-0472">Membrane</keyword>
<feature type="transmembrane region" description="Helical" evidence="1">
    <location>
        <begin position="18"/>
        <end position="39"/>
    </location>
</feature>
<dbReference type="PANTHER" id="PTHR37507">
    <property type="entry name" value="SPORULATION PROTEIN YDCC"/>
    <property type="match status" value="1"/>
</dbReference>
<dbReference type="Gene3D" id="2.50.20.10">
    <property type="entry name" value="Lipoprotein localisation LolA/LolB/LppX"/>
    <property type="match status" value="1"/>
</dbReference>
<keyword evidence="1" id="KW-0812">Transmembrane</keyword>
<dbReference type="Proteomes" id="UP000475214">
    <property type="component" value="Unassembled WGS sequence"/>
</dbReference>
<dbReference type="AlphaFoldDB" id="A0A6L9SIL2"/>
<dbReference type="InterPro" id="IPR052944">
    <property type="entry name" value="Sporulation_related"/>
</dbReference>
<keyword evidence="1" id="KW-1133">Transmembrane helix</keyword>
<dbReference type="InterPro" id="IPR029046">
    <property type="entry name" value="LolA/LolB/LppX"/>
</dbReference>
<dbReference type="PANTHER" id="PTHR37507:SF2">
    <property type="entry name" value="SPORULATION PROTEIN YDCC"/>
    <property type="match status" value="1"/>
</dbReference>
<comment type="caution">
    <text evidence="2">The sequence shown here is derived from an EMBL/GenBank/DDBJ whole genome shotgun (WGS) entry which is preliminary data.</text>
</comment>
<sequence length="393" mass="41654">MTATANRLQRFTLSKRPWAVPAIITATVVTAAVAVPVFADADSELPEKSPAEVLASVAQAHEVPFAGTVVHSADLGFPELPVSGGDVSPLSLLAGATTARIWYSDPSSFRVALHGDLSETDVIVNDDELWYWNSEENTVRHHEGSLWPGEGDPDESGAGFATPGAALSNEAMAGLFLAWLTPTSDVSVDGTASVAGRAAYELVIRPDDERSLVDSVRLAVDGEHGVPLRIQVLAADGGDPAVEIGFTSVTFTEPEASVYEFTPPAGATVEEFDVEQWWSDKHAPQHDEDPFTAMDDIEVDVSEDGWASVITITGIEMADVTGQLEELTGGQGQGELGDLTGILDAFLNDMERVEGPYGSGVGFTSRLFSVLWLDDGRMLIGAVDLDVLEEAAA</sequence>
<proteinExistence type="predicted"/>
<organism evidence="2 3">
    <name type="scientific">Phytoactinopolyspora halotolerans</name>
    <dbReference type="NCBI Taxonomy" id="1981512"/>
    <lineage>
        <taxon>Bacteria</taxon>
        <taxon>Bacillati</taxon>
        <taxon>Actinomycetota</taxon>
        <taxon>Actinomycetes</taxon>
        <taxon>Jiangellales</taxon>
        <taxon>Jiangellaceae</taxon>
        <taxon>Phytoactinopolyspora</taxon>
    </lineage>
</organism>
<keyword evidence="3" id="KW-1185">Reference proteome</keyword>
<dbReference type="RefSeq" id="WP_163744632.1">
    <property type="nucleotide sequence ID" value="NZ_JAAGOA010000031.1"/>
</dbReference>
<evidence type="ECO:0000256" key="1">
    <source>
        <dbReference type="SAM" id="Phobius"/>
    </source>
</evidence>
<evidence type="ECO:0000313" key="2">
    <source>
        <dbReference type="EMBL" id="NEE04262.1"/>
    </source>
</evidence>
<gene>
    <name evidence="2" type="ORF">G1H10_29240</name>
</gene>
<reference evidence="2 3" key="1">
    <citation type="submission" date="2020-02" db="EMBL/GenBank/DDBJ databases">
        <authorList>
            <person name="Li X.-J."/>
            <person name="Han X.-M."/>
        </authorList>
    </citation>
    <scope>NUCLEOTIDE SEQUENCE [LARGE SCALE GENOMIC DNA]</scope>
    <source>
        <strain evidence="2 3">CCTCC AB 2017055</strain>
    </source>
</reference>
<dbReference type="EMBL" id="JAAGOA010000031">
    <property type="protein sequence ID" value="NEE04262.1"/>
    <property type="molecule type" value="Genomic_DNA"/>
</dbReference>
<evidence type="ECO:0000313" key="3">
    <source>
        <dbReference type="Proteomes" id="UP000475214"/>
    </source>
</evidence>
<name>A0A6L9SIL2_9ACTN</name>
<dbReference type="SUPFAM" id="SSF89392">
    <property type="entry name" value="Prokaryotic lipoproteins and lipoprotein localization factors"/>
    <property type="match status" value="1"/>
</dbReference>
<accession>A0A6L9SIL2</accession>
<protein>
    <submittedName>
        <fullName evidence="2">DUF2092 domain-containing protein</fullName>
    </submittedName>
</protein>